<dbReference type="RefSeq" id="WP_127732419.1">
    <property type="nucleotide sequence ID" value="NZ_SACP01000022.1"/>
</dbReference>
<accession>A0A3S2W717</accession>
<protein>
    <recommendedName>
        <fullName evidence="3">Response regulatory domain-containing protein</fullName>
    </recommendedName>
</protein>
<sequence>MPNSGRYYYRMVLLLAAEPRVRAQLAETLERLGCVVTAFATEAEALIWAQDEVAELAIVDSLSGSGFGVALAAQLRHEGVPVMFFDGFDPGSGTLSAEPPTVPGLSRHLPLPELLDAYLA</sequence>
<dbReference type="AlphaFoldDB" id="A0A3S2W717"/>
<dbReference type="SUPFAM" id="SSF52172">
    <property type="entry name" value="CheY-like"/>
    <property type="match status" value="1"/>
</dbReference>
<gene>
    <name evidence="1" type="ORF">EOE48_19990</name>
</gene>
<keyword evidence="2" id="KW-1185">Reference proteome</keyword>
<dbReference type="EMBL" id="SACP01000022">
    <property type="protein sequence ID" value="RVU15318.1"/>
    <property type="molecule type" value="Genomic_DNA"/>
</dbReference>
<comment type="caution">
    <text evidence="1">The sequence shown here is derived from an EMBL/GenBank/DDBJ whole genome shotgun (WGS) entry which is preliminary data.</text>
</comment>
<evidence type="ECO:0000313" key="1">
    <source>
        <dbReference type="EMBL" id="RVU15318.1"/>
    </source>
</evidence>
<dbReference type="InterPro" id="IPR011006">
    <property type="entry name" value="CheY-like_superfamily"/>
</dbReference>
<dbReference type="OrthoDB" id="3623000at2"/>
<name>A0A3S2W717_9HYPH</name>
<dbReference type="Proteomes" id="UP000286997">
    <property type="component" value="Unassembled WGS sequence"/>
</dbReference>
<evidence type="ECO:0000313" key="2">
    <source>
        <dbReference type="Proteomes" id="UP000286997"/>
    </source>
</evidence>
<evidence type="ECO:0008006" key="3">
    <source>
        <dbReference type="Google" id="ProtNLM"/>
    </source>
</evidence>
<organism evidence="1 2">
    <name type="scientific">Methylobacterium oryzihabitans</name>
    <dbReference type="NCBI Taxonomy" id="2499852"/>
    <lineage>
        <taxon>Bacteria</taxon>
        <taxon>Pseudomonadati</taxon>
        <taxon>Pseudomonadota</taxon>
        <taxon>Alphaproteobacteria</taxon>
        <taxon>Hyphomicrobiales</taxon>
        <taxon>Methylobacteriaceae</taxon>
        <taxon>Methylobacterium</taxon>
    </lineage>
</organism>
<reference evidence="1 2" key="1">
    <citation type="submission" date="2019-01" db="EMBL/GenBank/DDBJ databases">
        <authorList>
            <person name="Chen W.-M."/>
        </authorList>
    </citation>
    <scope>NUCLEOTIDE SEQUENCE [LARGE SCALE GENOMIC DNA]</scope>
    <source>
        <strain evidence="1 2">TER-1</strain>
    </source>
</reference>
<dbReference type="Gene3D" id="3.40.50.2300">
    <property type="match status" value="1"/>
</dbReference>
<proteinExistence type="predicted"/>